<dbReference type="EMBL" id="GL385402">
    <property type="protein sequence ID" value="EJT70251.1"/>
    <property type="molecule type" value="Genomic_DNA"/>
</dbReference>
<dbReference type="PANTHER" id="PTHR24189:SF50">
    <property type="entry name" value="ANKYRIN REPEAT AND SOCS BOX PROTEIN 2"/>
    <property type="match status" value="1"/>
</dbReference>
<dbReference type="InterPro" id="IPR036770">
    <property type="entry name" value="Ankyrin_rpt-contain_sf"/>
</dbReference>
<reference evidence="4" key="3">
    <citation type="submission" date="2010-09" db="EMBL/GenBank/DDBJ databases">
        <title>Annotation of Gaeumannomyces graminis var. tritici R3-111a-1.</title>
        <authorList>
            <consortium name="The Broad Institute Genome Sequencing Platform"/>
            <person name="Ma L.-J."/>
            <person name="Dead R."/>
            <person name="Young S.K."/>
            <person name="Zeng Q."/>
            <person name="Gargeya S."/>
            <person name="Fitzgerald M."/>
            <person name="Haas B."/>
            <person name="Abouelleil A."/>
            <person name="Alvarado L."/>
            <person name="Arachchi H.M."/>
            <person name="Berlin A."/>
            <person name="Brown A."/>
            <person name="Chapman S.B."/>
            <person name="Chen Z."/>
            <person name="Dunbar C."/>
            <person name="Freedman E."/>
            <person name="Gearin G."/>
            <person name="Gellesch M."/>
            <person name="Goldberg J."/>
            <person name="Griggs A."/>
            <person name="Gujja S."/>
            <person name="Heiman D."/>
            <person name="Howarth C."/>
            <person name="Larson L."/>
            <person name="Lui A."/>
            <person name="MacDonald P.J.P."/>
            <person name="Mehta T."/>
            <person name="Montmayeur A."/>
            <person name="Murphy C."/>
            <person name="Neiman D."/>
            <person name="Pearson M."/>
            <person name="Priest M."/>
            <person name="Roberts A."/>
            <person name="Saif S."/>
            <person name="Shea T."/>
            <person name="Shenoy N."/>
            <person name="Sisk P."/>
            <person name="Stolte C."/>
            <person name="Sykes S."/>
            <person name="Yandava C."/>
            <person name="Wortman J."/>
            <person name="Nusbaum C."/>
            <person name="Birren B."/>
        </authorList>
    </citation>
    <scope>NUCLEOTIDE SEQUENCE</scope>
    <source>
        <strain evidence="4">R3-111a-1</strain>
    </source>
</reference>
<dbReference type="VEuPathDB" id="FungiDB:GGTG_12424"/>
<name>J8TRE9_GAET3</name>
<evidence type="ECO:0000256" key="2">
    <source>
        <dbReference type="ARBA" id="ARBA00023043"/>
    </source>
</evidence>
<dbReference type="Gene3D" id="1.25.40.20">
    <property type="entry name" value="Ankyrin repeat-containing domain"/>
    <property type="match status" value="1"/>
</dbReference>
<sequence>MPSIFFWQLAQNADVNKADCKAMAPLIWAAIHNGITTSSIIPALLRHGADVNASSRGGKTALCLLSYSRHDSDAETVGDLIRWGANVNWRDKEGWDGTLPSLLMTARAWSTTHSTLTALVMTEMH</sequence>
<evidence type="ECO:0000313" key="6">
    <source>
        <dbReference type="Proteomes" id="UP000006039"/>
    </source>
</evidence>
<accession>J8TRE9</accession>
<feature type="non-terminal residue" evidence="4">
    <location>
        <position position="125"/>
    </location>
</feature>
<evidence type="ECO:0000313" key="4">
    <source>
        <dbReference type="EMBL" id="EJT70251.1"/>
    </source>
</evidence>
<dbReference type="EnsemblFungi" id="EJT70251">
    <property type="protein sequence ID" value="EJT70251"/>
    <property type="gene ID" value="GGTG_12424"/>
</dbReference>
<protein>
    <submittedName>
        <fullName evidence="4 5">Uncharacterized protein</fullName>
    </submittedName>
</protein>
<evidence type="ECO:0000313" key="5">
    <source>
        <dbReference type="EnsemblFungi" id="EJT70251"/>
    </source>
</evidence>
<dbReference type="AlphaFoldDB" id="J8TRE9"/>
<evidence type="ECO:0000256" key="3">
    <source>
        <dbReference type="PROSITE-ProRule" id="PRU00023"/>
    </source>
</evidence>
<dbReference type="RefSeq" id="XP_009228585.1">
    <property type="nucleotide sequence ID" value="XM_009230321.1"/>
</dbReference>
<proteinExistence type="predicted"/>
<keyword evidence="2 3" id="KW-0040">ANK repeat</keyword>
<dbReference type="InterPro" id="IPR050745">
    <property type="entry name" value="Multifunctional_regulatory"/>
</dbReference>
<dbReference type="GeneID" id="20352882"/>
<reference evidence="5" key="5">
    <citation type="submission" date="2018-04" db="UniProtKB">
        <authorList>
            <consortium name="EnsemblFungi"/>
        </authorList>
    </citation>
    <scope>IDENTIFICATION</scope>
    <source>
        <strain evidence="5">R3-111a-1</strain>
    </source>
</reference>
<dbReference type="PANTHER" id="PTHR24189">
    <property type="entry name" value="MYOTROPHIN"/>
    <property type="match status" value="1"/>
</dbReference>
<dbReference type="SUPFAM" id="SSF48403">
    <property type="entry name" value="Ankyrin repeat"/>
    <property type="match status" value="1"/>
</dbReference>
<dbReference type="PROSITE" id="PS50088">
    <property type="entry name" value="ANK_REPEAT"/>
    <property type="match status" value="1"/>
</dbReference>
<evidence type="ECO:0000256" key="1">
    <source>
        <dbReference type="ARBA" id="ARBA00022737"/>
    </source>
</evidence>
<dbReference type="InterPro" id="IPR002110">
    <property type="entry name" value="Ankyrin_rpt"/>
</dbReference>
<organism evidence="4">
    <name type="scientific">Gaeumannomyces tritici (strain R3-111a-1)</name>
    <name type="common">Wheat and barley take-all root rot fungus</name>
    <name type="synonym">Gaeumannomyces graminis var. tritici</name>
    <dbReference type="NCBI Taxonomy" id="644352"/>
    <lineage>
        <taxon>Eukaryota</taxon>
        <taxon>Fungi</taxon>
        <taxon>Dikarya</taxon>
        <taxon>Ascomycota</taxon>
        <taxon>Pezizomycotina</taxon>
        <taxon>Sordariomycetes</taxon>
        <taxon>Sordariomycetidae</taxon>
        <taxon>Magnaporthales</taxon>
        <taxon>Magnaporthaceae</taxon>
        <taxon>Gaeumannomyces</taxon>
    </lineage>
</organism>
<dbReference type="Proteomes" id="UP000006039">
    <property type="component" value="Unassembled WGS sequence"/>
</dbReference>
<keyword evidence="6" id="KW-1185">Reference proteome</keyword>
<dbReference type="OrthoDB" id="4772757at2759"/>
<reference evidence="6" key="1">
    <citation type="submission" date="2010-07" db="EMBL/GenBank/DDBJ databases">
        <title>The genome sequence of Gaeumannomyces graminis var. tritici strain R3-111a-1.</title>
        <authorList>
            <consortium name="The Broad Institute Genome Sequencing Platform"/>
            <person name="Ma L.-J."/>
            <person name="Dead R."/>
            <person name="Young S."/>
            <person name="Zeng Q."/>
            <person name="Koehrsen M."/>
            <person name="Alvarado L."/>
            <person name="Berlin A."/>
            <person name="Chapman S.B."/>
            <person name="Chen Z."/>
            <person name="Freedman E."/>
            <person name="Gellesch M."/>
            <person name="Goldberg J."/>
            <person name="Griggs A."/>
            <person name="Gujja S."/>
            <person name="Heilman E.R."/>
            <person name="Heiman D."/>
            <person name="Hepburn T."/>
            <person name="Howarth C."/>
            <person name="Jen D."/>
            <person name="Larson L."/>
            <person name="Mehta T."/>
            <person name="Neiman D."/>
            <person name="Pearson M."/>
            <person name="Roberts A."/>
            <person name="Saif S."/>
            <person name="Shea T."/>
            <person name="Shenoy N."/>
            <person name="Sisk P."/>
            <person name="Stolte C."/>
            <person name="Sykes S."/>
            <person name="Walk T."/>
            <person name="White J."/>
            <person name="Yandava C."/>
            <person name="Haas B."/>
            <person name="Nusbaum C."/>
            <person name="Birren B."/>
        </authorList>
    </citation>
    <scope>NUCLEOTIDE SEQUENCE [LARGE SCALE GENOMIC DNA]</scope>
    <source>
        <strain evidence="6">R3-111a-1</strain>
    </source>
</reference>
<reference evidence="4" key="2">
    <citation type="submission" date="2010-07" db="EMBL/GenBank/DDBJ databases">
        <authorList>
            <consortium name="The Broad Institute Genome Sequencing Platform"/>
            <consortium name="Broad Institute Genome Sequencing Center for Infectious Disease"/>
            <person name="Ma L.-J."/>
            <person name="Dead R."/>
            <person name="Young S."/>
            <person name="Zeng Q."/>
            <person name="Koehrsen M."/>
            <person name="Alvarado L."/>
            <person name="Berlin A."/>
            <person name="Chapman S.B."/>
            <person name="Chen Z."/>
            <person name="Freedman E."/>
            <person name="Gellesch M."/>
            <person name="Goldberg J."/>
            <person name="Griggs A."/>
            <person name="Gujja S."/>
            <person name="Heilman E.R."/>
            <person name="Heiman D."/>
            <person name="Hepburn T."/>
            <person name="Howarth C."/>
            <person name="Jen D."/>
            <person name="Larson L."/>
            <person name="Mehta T."/>
            <person name="Neiman D."/>
            <person name="Pearson M."/>
            <person name="Roberts A."/>
            <person name="Saif S."/>
            <person name="Shea T."/>
            <person name="Shenoy N."/>
            <person name="Sisk P."/>
            <person name="Stolte C."/>
            <person name="Sykes S."/>
            <person name="Walk T."/>
            <person name="White J."/>
            <person name="Yandava C."/>
            <person name="Haas B."/>
            <person name="Nusbaum C."/>
            <person name="Birren B."/>
        </authorList>
    </citation>
    <scope>NUCLEOTIDE SEQUENCE</scope>
    <source>
        <strain evidence="4">R3-111a-1</strain>
    </source>
</reference>
<feature type="repeat" description="ANK" evidence="3">
    <location>
        <begin position="21"/>
        <end position="56"/>
    </location>
</feature>
<gene>
    <name evidence="5" type="primary">20352882</name>
    <name evidence="4" type="ORF">GGTG_12424</name>
</gene>
<reference evidence="5" key="4">
    <citation type="journal article" date="2015" name="G3 (Bethesda)">
        <title>Genome sequences of three phytopathogenic species of the Magnaporthaceae family of fungi.</title>
        <authorList>
            <person name="Okagaki L.H."/>
            <person name="Nunes C.C."/>
            <person name="Sailsbery J."/>
            <person name="Clay B."/>
            <person name="Brown D."/>
            <person name="John T."/>
            <person name="Oh Y."/>
            <person name="Young N."/>
            <person name="Fitzgerald M."/>
            <person name="Haas B.J."/>
            <person name="Zeng Q."/>
            <person name="Young S."/>
            <person name="Adiconis X."/>
            <person name="Fan L."/>
            <person name="Levin J.Z."/>
            <person name="Mitchell T.K."/>
            <person name="Okubara P.A."/>
            <person name="Farman M.L."/>
            <person name="Kohn L.M."/>
            <person name="Birren B."/>
            <person name="Ma L.-J."/>
            <person name="Dean R.A."/>
        </authorList>
    </citation>
    <scope>NUCLEOTIDE SEQUENCE</scope>
    <source>
        <strain evidence="5">R3-111a-1</strain>
    </source>
</reference>
<keyword evidence="1" id="KW-0677">Repeat</keyword>